<keyword evidence="3" id="KW-1185">Reference proteome</keyword>
<reference evidence="2 3" key="1">
    <citation type="submission" date="2018-06" db="EMBL/GenBank/DDBJ databases">
        <title>Complete genome of Desulfovibrio indonesiensis P37SLT.</title>
        <authorList>
            <person name="Crispim J.S."/>
            <person name="Vidigal P.M.P."/>
            <person name="Silva L.C.F."/>
            <person name="Laguardia C.N."/>
            <person name="Araujo L.C."/>
            <person name="Dias R.S."/>
            <person name="Sousa M.P."/>
            <person name="Paula S.O."/>
            <person name="Silva C."/>
        </authorList>
    </citation>
    <scope>NUCLEOTIDE SEQUENCE [LARGE SCALE GENOMIC DNA]</scope>
    <source>
        <strain evidence="2 3">P37SLT</strain>
    </source>
</reference>
<evidence type="ECO:0000256" key="1">
    <source>
        <dbReference type="SAM" id="SignalP"/>
    </source>
</evidence>
<keyword evidence="1" id="KW-0732">Signal</keyword>
<name>A0A7M3MBS2_9BACT</name>
<evidence type="ECO:0000313" key="2">
    <source>
        <dbReference type="EMBL" id="TVM15195.1"/>
    </source>
</evidence>
<evidence type="ECO:0000313" key="3">
    <source>
        <dbReference type="Proteomes" id="UP000448292"/>
    </source>
</evidence>
<sequence>MRLLHLQSILSIRTLAIFVSLASLLFVFGAPQAHAETTNQQVERAWNNLRSTACANARSMDRTEQAASRQHSKMEQVLRRAQNSENIPQDVLRATIRSMQNALRDMAGIVRDVRSISRDMARICSEDIRLRNIRDAAKQYDERRQDINAAAGRFNVLRDEYTEAIKDFNEAATELAIHGFTLNQLETEK</sequence>
<dbReference type="Proteomes" id="UP000448292">
    <property type="component" value="Unassembled WGS sequence"/>
</dbReference>
<comment type="caution">
    <text evidence="2">The sequence shown here is derived from an EMBL/GenBank/DDBJ whole genome shotgun (WGS) entry which is preliminary data.</text>
</comment>
<proteinExistence type="predicted"/>
<organism evidence="2 3">
    <name type="scientific">Oceanidesulfovibrio indonesiensis</name>
    <dbReference type="NCBI Taxonomy" id="54767"/>
    <lineage>
        <taxon>Bacteria</taxon>
        <taxon>Pseudomonadati</taxon>
        <taxon>Thermodesulfobacteriota</taxon>
        <taxon>Desulfovibrionia</taxon>
        <taxon>Desulfovibrionales</taxon>
        <taxon>Desulfovibrionaceae</taxon>
        <taxon>Oceanidesulfovibrio</taxon>
    </lineage>
</organism>
<protein>
    <submittedName>
        <fullName evidence="2">Uncharacterized protein</fullName>
    </submittedName>
</protein>
<feature type="chain" id="PRO_5029712296" evidence="1">
    <location>
        <begin position="36"/>
        <end position="189"/>
    </location>
</feature>
<gene>
    <name evidence="2" type="ORF">DPQ33_16005</name>
</gene>
<feature type="signal peptide" evidence="1">
    <location>
        <begin position="1"/>
        <end position="35"/>
    </location>
</feature>
<accession>A0A7M3MBS2</accession>
<dbReference type="AlphaFoldDB" id="A0A7M3MBS2"/>
<dbReference type="EMBL" id="QMIE01000018">
    <property type="protein sequence ID" value="TVM15195.1"/>
    <property type="molecule type" value="Genomic_DNA"/>
</dbReference>